<dbReference type="InterPro" id="IPR013766">
    <property type="entry name" value="Thioredoxin_domain"/>
</dbReference>
<dbReference type="PANTHER" id="PTHR42801:SF21">
    <property type="entry name" value="BCPB PROTEIN"/>
    <property type="match status" value="1"/>
</dbReference>
<dbReference type="EMBL" id="JBHSFN010000001">
    <property type="protein sequence ID" value="MFC4584880.1"/>
    <property type="molecule type" value="Genomic_DNA"/>
</dbReference>
<evidence type="ECO:0000313" key="7">
    <source>
        <dbReference type="EMBL" id="MFC4584880.1"/>
    </source>
</evidence>
<evidence type="ECO:0000259" key="6">
    <source>
        <dbReference type="PROSITE" id="PS51352"/>
    </source>
</evidence>
<dbReference type="Proteomes" id="UP001595891">
    <property type="component" value="Unassembled WGS sequence"/>
</dbReference>
<dbReference type="RefSeq" id="WP_262840918.1">
    <property type="nucleotide sequence ID" value="NZ_JANZYP010000003.1"/>
</dbReference>
<keyword evidence="3 7" id="KW-0560">Oxidoreductase</keyword>
<dbReference type="InterPro" id="IPR036249">
    <property type="entry name" value="Thioredoxin-like_sf"/>
</dbReference>
<feature type="domain" description="Thioredoxin" evidence="6">
    <location>
        <begin position="23"/>
        <end position="191"/>
    </location>
</feature>
<evidence type="ECO:0000256" key="2">
    <source>
        <dbReference type="ARBA" id="ARBA00022862"/>
    </source>
</evidence>
<evidence type="ECO:0000256" key="3">
    <source>
        <dbReference type="ARBA" id="ARBA00023002"/>
    </source>
</evidence>
<gene>
    <name evidence="7" type="ORF">ACFO8L_02265</name>
</gene>
<dbReference type="Pfam" id="PF08534">
    <property type="entry name" value="Redoxin"/>
    <property type="match status" value="1"/>
</dbReference>
<keyword evidence="4" id="KW-1015">Disulfide bond</keyword>
<dbReference type="Gene3D" id="3.40.30.10">
    <property type="entry name" value="Glutaredoxin"/>
    <property type="match status" value="1"/>
</dbReference>
<dbReference type="PROSITE" id="PS51352">
    <property type="entry name" value="THIOREDOXIN_2"/>
    <property type="match status" value="1"/>
</dbReference>
<keyword evidence="1 7" id="KW-0575">Peroxidase</keyword>
<dbReference type="PANTHER" id="PTHR42801">
    <property type="entry name" value="THIOREDOXIN-DEPENDENT PEROXIDE REDUCTASE"/>
    <property type="match status" value="1"/>
</dbReference>
<name>A0ABV9E5V1_9ACTN</name>
<evidence type="ECO:0000256" key="4">
    <source>
        <dbReference type="ARBA" id="ARBA00023157"/>
    </source>
</evidence>
<dbReference type="SUPFAM" id="SSF52833">
    <property type="entry name" value="Thioredoxin-like"/>
    <property type="match status" value="1"/>
</dbReference>
<dbReference type="InterPro" id="IPR013740">
    <property type="entry name" value="Redoxin"/>
</dbReference>
<dbReference type="EC" id="1.11.1.24" evidence="7"/>
<keyword evidence="5" id="KW-0676">Redox-active center</keyword>
<protein>
    <submittedName>
        <fullName evidence="7">Peroxiredoxin</fullName>
        <ecNumber evidence="7">1.11.1.24</ecNumber>
    </submittedName>
</protein>
<comment type="caution">
    <text evidence="7">The sequence shown here is derived from an EMBL/GenBank/DDBJ whole genome shotgun (WGS) entry which is preliminary data.</text>
</comment>
<sequence>MSHDPTVLPPGLPVPVDDGACAGLPGTAMPPVALAASGGGTVRVDRTPEGADRLVIYAYPRTARPGEDPLVPDWDLIPGARGCTPEACGFRDNAAGLRAAGAAVIGLSTQDTAYQREAAERLHLPFPLVSDAGHVLTDALGLPTLDVAGERLLRRFTLVVRDGVIEHCFYPVFPPDRHAEEVLAWLRATTR</sequence>
<reference evidence="8" key="1">
    <citation type="journal article" date="2019" name="Int. J. Syst. Evol. Microbiol.">
        <title>The Global Catalogue of Microorganisms (GCM) 10K type strain sequencing project: providing services to taxonomists for standard genome sequencing and annotation.</title>
        <authorList>
            <consortium name="The Broad Institute Genomics Platform"/>
            <consortium name="The Broad Institute Genome Sequencing Center for Infectious Disease"/>
            <person name="Wu L."/>
            <person name="Ma J."/>
        </authorList>
    </citation>
    <scope>NUCLEOTIDE SEQUENCE [LARGE SCALE GENOMIC DNA]</scope>
    <source>
        <strain evidence="8">CCUG 49560</strain>
    </source>
</reference>
<keyword evidence="2" id="KW-0049">Antioxidant</keyword>
<keyword evidence="8" id="KW-1185">Reference proteome</keyword>
<evidence type="ECO:0000313" key="8">
    <source>
        <dbReference type="Proteomes" id="UP001595891"/>
    </source>
</evidence>
<evidence type="ECO:0000256" key="5">
    <source>
        <dbReference type="ARBA" id="ARBA00023284"/>
    </source>
</evidence>
<evidence type="ECO:0000256" key="1">
    <source>
        <dbReference type="ARBA" id="ARBA00022559"/>
    </source>
</evidence>
<accession>A0ABV9E5V1</accession>
<dbReference type="GO" id="GO:0140824">
    <property type="term" value="F:thioredoxin-dependent peroxiredoxin activity"/>
    <property type="evidence" value="ECO:0007669"/>
    <property type="project" value="UniProtKB-EC"/>
</dbReference>
<dbReference type="InterPro" id="IPR050924">
    <property type="entry name" value="Peroxiredoxin_BCP/PrxQ"/>
</dbReference>
<organism evidence="7 8">
    <name type="scientific">Sphaerisporangium corydalis</name>
    <dbReference type="NCBI Taxonomy" id="1441875"/>
    <lineage>
        <taxon>Bacteria</taxon>
        <taxon>Bacillati</taxon>
        <taxon>Actinomycetota</taxon>
        <taxon>Actinomycetes</taxon>
        <taxon>Streptosporangiales</taxon>
        <taxon>Streptosporangiaceae</taxon>
        <taxon>Sphaerisporangium</taxon>
    </lineage>
</organism>
<dbReference type="CDD" id="cd03017">
    <property type="entry name" value="PRX_BCP"/>
    <property type="match status" value="1"/>
</dbReference>
<proteinExistence type="predicted"/>